<dbReference type="Pfam" id="PF03704">
    <property type="entry name" value="BTAD"/>
    <property type="match status" value="1"/>
</dbReference>
<comment type="caution">
    <text evidence="4">The sequence shown here is derived from an EMBL/GenBank/DDBJ whole genome shotgun (WGS) entry which is preliminary data.</text>
</comment>
<protein>
    <submittedName>
        <fullName evidence="4">ATP/maltotriose-dependent transcriptional regulator MalT</fullName>
    </submittedName>
</protein>
<dbReference type="SUPFAM" id="SSF52540">
    <property type="entry name" value="P-loop containing nucleoside triphosphate hydrolases"/>
    <property type="match status" value="1"/>
</dbReference>
<dbReference type="Proteomes" id="UP000223071">
    <property type="component" value="Unassembled WGS sequence"/>
</dbReference>
<feature type="domain" description="Bacterial transcriptional activator" evidence="3">
    <location>
        <begin position="910"/>
        <end position="1052"/>
    </location>
</feature>
<dbReference type="InterPro" id="IPR019734">
    <property type="entry name" value="TPR_rpt"/>
</dbReference>
<sequence length="1057" mass="115968">MTATLTTSTRPRANPGGRIAVPRLPRRLVPRPRLVGRIQEAIGNGVIGVIAPAGYGKSTAVALALEEVDYEPRWVSLDSTAHAPEALAHQLGCALYRNRLAPPPPTALRLSDLQAYIGAAVHDVAASTPRPILLVIDNVHELADSHESLHLLGWLIEAMSDGHEVVLVGRELPFLPSINERVATGEVTVIDATVLAFSADEVRAAIDVTGARADPRHVLEQTGGWPVGVMATLAGDAVPGVSPADFHRYLASEVWSRVPANLRQMLHRLALQPSIERSFVEIEFGLRAWRDLVAWLNRRDFLCEHLSAREFRLNPLLRQFIADDFAATDPEGFQSAMEGVLSSLTRMARYAEAVEMARVQGTELQLADLLTRYGHHLIIRGSFSLLKEAFASLGHATLERSPLLHALKARVEAHIGDPDEALRLAAQLIAAPGACGPARIHAHLARLRALRLLGRHEELLAEAEHLRAIDWSGDAALRAEVVFQRAEIELSVTRNFQRAEELLRLAIDEAERHQVSPLDLLARSTLGQALAMHGDAPAAVTMLTRAAQGWRALGRSSNLGWTLNNLGMAHLDAGDFRSAVAVLEEAVAEGIACGNRRNVAYATGSLGDAELALGHFRKAQEHFEEAIRICANEALDETLAALAIAGLSAAYLGQGDLQQADFFARRAMLVALASGNPYEIAYCRLRQAAVDLAAGNAASAVSLAREAAEAFEQMDVAPMAAAGWYRVAMAQFRANRRAEAQDSLAKCAEAIRQPWMTQSLIPLVRENPMFAQWAASRPAAGRWFRDILERQSFLVSGDAAEPEPEPGTGRFPRVVARSLGRVAVTVGGRQVSDEQWASIRAKELFFLLLAHRDGIRKEQAVEMLYPELPREKCNSAFHSNLYRVRRALYQDCVIKQDGAYLLNPEGQFEWDVEKFEAAVERAHRAQPGSKERALAFQEALELYEGPFAEVFESEWAAGVRARLHEAAHASLAALAGYFAARNDFESAVLCLERILRNDRFNEEAAYELARYRSRAGQAVQALHFIDQYAELYEQELGEPLPERFFELRAAIAAGVAV</sequence>
<reference evidence="4 5" key="1">
    <citation type="submission" date="2017-09" db="EMBL/GenBank/DDBJ databases">
        <title>Sequencing the genomes of two abundant thermophiles in Great Basin hot springs: Thermocrinis jamiesonii and novel Chloroflexi Thermoflexus hugenholtzii.</title>
        <authorList>
            <person name="Hedlund B."/>
        </authorList>
    </citation>
    <scope>NUCLEOTIDE SEQUENCE [LARGE SCALE GENOMIC DNA]</scope>
    <source>
        <strain evidence="4 5">G233</strain>
    </source>
</reference>
<feature type="region of interest" description="Disordered" evidence="2">
    <location>
        <begin position="1"/>
        <end position="20"/>
    </location>
</feature>
<name>A0A2A9HH52_TEPT2</name>
<gene>
    <name evidence="4" type="ORF">A9A59_1646</name>
</gene>
<dbReference type="InterPro" id="IPR011990">
    <property type="entry name" value="TPR-like_helical_dom_sf"/>
</dbReference>
<evidence type="ECO:0000259" key="3">
    <source>
        <dbReference type="SMART" id="SM01043"/>
    </source>
</evidence>
<keyword evidence="5" id="KW-1185">Reference proteome</keyword>
<evidence type="ECO:0000256" key="1">
    <source>
        <dbReference type="PROSITE-ProRule" id="PRU00339"/>
    </source>
</evidence>
<dbReference type="SMART" id="SM00028">
    <property type="entry name" value="TPR"/>
    <property type="match status" value="4"/>
</dbReference>
<dbReference type="EMBL" id="PDJQ01000001">
    <property type="protein sequence ID" value="PFG74420.1"/>
    <property type="molecule type" value="Genomic_DNA"/>
</dbReference>
<dbReference type="InterPro" id="IPR005158">
    <property type="entry name" value="BTAD"/>
</dbReference>
<dbReference type="InterPro" id="IPR051677">
    <property type="entry name" value="AfsR-DnrI-RedD_regulator"/>
</dbReference>
<evidence type="ECO:0000313" key="5">
    <source>
        <dbReference type="Proteomes" id="UP000223071"/>
    </source>
</evidence>
<dbReference type="Gene3D" id="1.25.40.10">
    <property type="entry name" value="Tetratricopeptide repeat domain"/>
    <property type="match status" value="3"/>
</dbReference>
<feature type="repeat" description="TPR" evidence="1">
    <location>
        <begin position="600"/>
        <end position="633"/>
    </location>
</feature>
<dbReference type="SUPFAM" id="SSF48452">
    <property type="entry name" value="TPR-like"/>
    <property type="match status" value="3"/>
</dbReference>
<feature type="compositionally biased region" description="Polar residues" evidence="2">
    <location>
        <begin position="1"/>
        <end position="11"/>
    </location>
</feature>
<accession>A0A2A9HH52</accession>
<organism evidence="4 5">
    <name type="scientific">Tepidiforma thermophila (strain KCTC 52669 / CGMCC 1.13589 / G233)</name>
    <dbReference type="NCBI Taxonomy" id="2761530"/>
    <lineage>
        <taxon>Bacteria</taxon>
        <taxon>Bacillati</taxon>
        <taxon>Chloroflexota</taxon>
        <taxon>Tepidiformia</taxon>
        <taxon>Tepidiformales</taxon>
        <taxon>Tepidiformaceae</taxon>
        <taxon>Tepidiforma</taxon>
    </lineage>
</organism>
<dbReference type="PANTHER" id="PTHR35807">
    <property type="entry name" value="TRANSCRIPTIONAL REGULATOR REDD-RELATED"/>
    <property type="match status" value="1"/>
</dbReference>
<dbReference type="InterPro" id="IPR036388">
    <property type="entry name" value="WH-like_DNA-bd_sf"/>
</dbReference>
<dbReference type="SMART" id="SM01043">
    <property type="entry name" value="BTAD"/>
    <property type="match status" value="1"/>
</dbReference>
<dbReference type="Gene3D" id="3.40.50.300">
    <property type="entry name" value="P-loop containing nucleotide triphosphate hydrolases"/>
    <property type="match status" value="1"/>
</dbReference>
<evidence type="ECO:0000313" key="4">
    <source>
        <dbReference type="EMBL" id="PFG74420.1"/>
    </source>
</evidence>
<evidence type="ECO:0000256" key="2">
    <source>
        <dbReference type="SAM" id="MobiDB-lite"/>
    </source>
</evidence>
<dbReference type="Gene3D" id="1.10.10.10">
    <property type="entry name" value="Winged helix-like DNA-binding domain superfamily/Winged helix DNA-binding domain"/>
    <property type="match status" value="1"/>
</dbReference>
<keyword evidence="1" id="KW-0802">TPR repeat</keyword>
<proteinExistence type="predicted"/>
<dbReference type="PROSITE" id="PS50005">
    <property type="entry name" value="TPR"/>
    <property type="match status" value="1"/>
</dbReference>
<dbReference type="AlphaFoldDB" id="A0A2A9HH52"/>
<dbReference type="RefSeq" id="WP_098503808.1">
    <property type="nucleotide sequence ID" value="NZ_PDJQ01000001.1"/>
</dbReference>
<dbReference type="InterPro" id="IPR027417">
    <property type="entry name" value="P-loop_NTPase"/>
</dbReference>
<dbReference type="Pfam" id="PF13424">
    <property type="entry name" value="TPR_12"/>
    <property type="match status" value="1"/>
</dbReference>